<keyword evidence="2" id="KW-0645">Protease</keyword>
<organism evidence="2 3">
    <name type="scientific">Arthrobacter phage Amigo</name>
    <dbReference type="NCBI Taxonomy" id="1772291"/>
    <lineage>
        <taxon>Viruses</taxon>
        <taxon>Duplodnaviria</taxon>
        <taxon>Heunggongvirae</taxon>
        <taxon>Uroviricota</taxon>
        <taxon>Caudoviricetes</taxon>
        <taxon>Amigovirus</taxon>
        <taxon>Amigovirus amigo</taxon>
    </lineage>
</organism>
<sequence>MTHLEESNGFAGQELTGKTWRVRVITEGKGSSANYRAEVLKRDVGLFKAGRKIYMDHAGLIDQENRPERSAKEIVGYFTDDAEYDESEKAIYQNAHIFSDHREWVKERALAGVIGMSISAEGEVEESDTGEPDLVRFTKVNSVDIVTEAGRGGKFSTLLESKGAHAAPEEEDDMEFPKELAEALDTQDKNVTALVAVVQELITKLTPAAPEVEESKTPTYSEIDKAVTEAELPAPSRAAVFAAVEGGADLTEAVKVEKDKVDAILESAGGANFGNVKDEDKNQQLSEADQIKSARSRIFG</sequence>
<dbReference type="Proteomes" id="UP000225890">
    <property type="component" value="Segment"/>
</dbReference>
<reference evidence="2 3" key="1">
    <citation type="submission" date="2015-11" db="EMBL/GenBank/DDBJ databases">
        <authorList>
            <person name="Bagnasco F.G."/>
            <person name="Brynell Z.S."/>
            <person name="Burke S.O."/>
            <person name="Chimalakonda N.S."/>
            <person name="Connor J.A."/>
            <person name="Curtis K.N."/>
            <person name="Deaton B.M."/>
            <person name="Fahnestock A.K."/>
            <person name="Fratus C.R."/>
            <person name="Karstens A.W."/>
            <person name="Konde S.A."/>
            <person name="Lantz C.N."/>
            <person name="Lee S.M."/>
            <person name="Miller S.N."/>
            <person name="Minick J.E."/>
            <person name="Pruett K.M."/>
            <person name="Rose V.A."/>
            <person name="Schick A.M."/>
            <person name="Sells C.A."/>
            <person name="Sieker J.W."/>
            <person name="Thomas D.S."/>
            <person name="Warrad Y.M."/>
            <person name="Wyper J.F."/>
            <person name="Adair T.L."/>
            <person name="Gibbon B.C."/>
            <person name="Wu H."/>
            <person name="Jones W.S."/>
            <person name="Serrano M.G."/>
            <person name="Buck G."/>
            <person name="Lee V."/>
            <person name="Wang Y."/>
            <person name="Carvalho R."/>
            <person name="Voegtly L."/>
            <person name="Shi R."/>
            <person name="Duckworth R."/>
            <person name="Johnson A."/>
            <person name="Loviza R."/>
            <person name="Walstead R."/>
            <person name="Shah Z."/>
            <person name="Kiflezghi M."/>
            <person name="Wade K."/>
            <person name="Bradley K.W."/>
            <person name="Asai D.J."/>
            <person name="Bowman C.A."/>
            <person name="Russell D.A."/>
            <person name="Pope W.H."/>
            <person name="Jacobs-Sera D."/>
            <person name="Hendrix R.W."/>
            <person name="Hatfull G.F."/>
        </authorList>
    </citation>
    <scope>NUCLEOTIDE SEQUENCE [LARGE SCALE GENOMIC DNA]</scope>
</reference>
<dbReference type="GO" id="GO:0008233">
    <property type="term" value="F:peptidase activity"/>
    <property type="evidence" value="ECO:0007669"/>
    <property type="project" value="UniProtKB-KW"/>
</dbReference>
<name>A0A0U4B145_9CAUD</name>
<accession>A0A0U4B145</accession>
<dbReference type="RefSeq" id="YP_009603207.1">
    <property type="nucleotide sequence ID" value="NC_041949.1"/>
</dbReference>
<dbReference type="GeneID" id="40079076"/>
<gene>
    <name evidence="2" type="primary">24</name>
    <name evidence="2" type="ORF">AMIGO_24</name>
</gene>
<dbReference type="GO" id="GO:0006508">
    <property type="term" value="P:proteolysis"/>
    <property type="evidence" value="ECO:0007669"/>
    <property type="project" value="UniProtKB-KW"/>
</dbReference>
<evidence type="ECO:0000313" key="2">
    <source>
        <dbReference type="EMBL" id="ALY08382.1"/>
    </source>
</evidence>
<dbReference type="OrthoDB" id="30026at10239"/>
<dbReference type="EMBL" id="KU160638">
    <property type="protein sequence ID" value="ALY08382.1"/>
    <property type="molecule type" value="Genomic_DNA"/>
</dbReference>
<protein>
    <submittedName>
        <fullName evidence="2">Capsid maturation protease</fullName>
    </submittedName>
</protein>
<evidence type="ECO:0000256" key="1">
    <source>
        <dbReference type="SAM" id="MobiDB-lite"/>
    </source>
</evidence>
<proteinExistence type="predicted"/>
<evidence type="ECO:0000313" key="3">
    <source>
        <dbReference type="Proteomes" id="UP000225890"/>
    </source>
</evidence>
<dbReference type="KEGG" id="vg:40079076"/>
<feature type="region of interest" description="Disordered" evidence="1">
    <location>
        <begin position="269"/>
        <end position="300"/>
    </location>
</feature>
<keyword evidence="2" id="KW-0378">Hydrolase</keyword>
<keyword evidence="3" id="KW-1185">Reference proteome</keyword>